<feature type="compositionally biased region" description="Basic residues" evidence="3">
    <location>
        <begin position="415"/>
        <end position="427"/>
    </location>
</feature>
<dbReference type="KEGG" id="acan:ACA1_189420"/>
<proteinExistence type="inferred from homology"/>
<feature type="chain" id="PRO_5003989991" evidence="5">
    <location>
        <begin position="26"/>
        <end position="427"/>
    </location>
</feature>
<dbReference type="OrthoDB" id="10264505at2759"/>
<reference evidence="7 8" key="1">
    <citation type="journal article" date="2013" name="Genome Biol.">
        <title>Genome of Acanthamoeba castellanii highlights extensive lateral gene transfer and early evolution of tyrosine kinase signaling.</title>
        <authorList>
            <person name="Clarke M."/>
            <person name="Lohan A.J."/>
            <person name="Liu B."/>
            <person name="Lagkouvardos I."/>
            <person name="Roy S."/>
            <person name="Zafar N."/>
            <person name="Bertelli C."/>
            <person name="Schilde C."/>
            <person name="Kianianmomeni A."/>
            <person name="Burglin T.R."/>
            <person name="Frech C."/>
            <person name="Turcotte B."/>
            <person name="Kopec K.O."/>
            <person name="Synnott J.M."/>
            <person name="Choo C."/>
            <person name="Paponov I."/>
            <person name="Finkler A."/>
            <person name="Soon Heng Tan C."/>
            <person name="Hutchins A.P."/>
            <person name="Weinmeier T."/>
            <person name="Rattei T."/>
            <person name="Chu J.S."/>
            <person name="Gimenez G."/>
            <person name="Irimia M."/>
            <person name="Rigden D.J."/>
            <person name="Fitzpatrick D.A."/>
            <person name="Lorenzo-Morales J."/>
            <person name="Bateman A."/>
            <person name="Chiu C.H."/>
            <person name="Tang P."/>
            <person name="Hegemann P."/>
            <person name="Fromm H."/>
            <person name="Raoult D."/>
            <person name="Greub G."/>
            <person name="Miranda-Saavedra D."/>
            <person name="Chen N."/>
            <person name="Nash P."/>
            <person name="Ginger M.L."/>
            <person name="Horn M."/>
            <person name="Schaap P."/>
            <person name="Caler L."/>
            <person name="Loftus B."/>
        </authorList>
    </citation>
    <scope>NUCLEOTIDE SEQUENCE [LARGE SCALE GENOMIC DNA]</scope>
    <source>
        <strain evidence="7 8">Neff</strain>
    </source>
</reference>
<evidence type="ECO:0000256" key="5">
    <source>
        <dbReference type="SAM" id="SignalP"/>
    </source>
</evidence>
<dbReference type="EMBL" id="KB008154">
    <property type="protein sequence ID" value="ELR11287.1"/>
    <property type="molecule type" value="Genomic_DNA"/>
</dbReference>
<evidence type="ECO:0000313" key="7">
    <source>
        <dbReference type="EMBL" id="ELR11287.1"/>
    </source>
</evidence>
<feature type="domain" description="Thioredoxin" evidence="6">
    <location>
        <begin position="9"/>
        <end position="133"/>
    </location>
</feature>
<dbReference type="SUPFAM" id="SSF52833">
    <property type="entry name" value="Thioredoxin-like"/>
    <property type="match status" value="2"/>
</dbReference>
<feature type="signal peptide" evidence="5">
    <location>
        <begin position="1"/>
        <end position="25"/>
    </location>
</feature>
<feature type="compositionally biased region" description="Basic and acidic residues" evidence="3">
    <location>
        <begin position="373"/>
        <end position="399"/>
    </location>
</feature>
<dbReference type="PANTHER" id="PTHR45672:SF3">
    <property type="entry name" value="THIOREDOXIN DOMAIN-CONTAINING PROTEIN 5"/>
    <property type="match status" value="1"/>
</dbReference>
<dbReference type="GO" id="GO:0006457">
    <property type="term" value="P:protein folding"/>
    <property type="evidence" value="ECO:0007669"/>
    <property type="project" value="TreeGrafter"/>
</dbReference>
<evidence type="ECO:0000256" key="1">
    <source>
        <dbReference type="ARBA" id="ARBA00006347"/>
    </source>
</evidence>
<evidence type="ECO:0000256" key="4">
    <source>
        <dbReference type="SAM" id="Phobius"/>
    </source>
</evidence>
<dbReference type="RefSeq" id="XP_004333300.1">
    <property type="nucleotide sequence ID" value="XM_004333252.1"/>
</dbReference>
<keyword evidence="4" id="KW-0812">Transmembrane</keyword>
<sequence>MKQSFVVFILFGLCIGSLLTISVTGETTSDVVVLDDDNFDEHTASGDWFLEFYAPWCGHCKNLAPVWEDLATQGKAKGLRVGKVDCTQNKEIGSRFGVKGYPTIKLLKDNQLYAYKGARKVDDFLQFAESGYKAVDPVPVPAPAVVVEEAEDVEGQTAGGAGEVQILTAENFTLATNGGKWFVKFYAPWCGHCKNLAPTWEKAASELKGKVNIAKVDCTTDGFVCQLFGVRGYPTLKFFKGDGLVRDYSGVREVSDFSDFAKKGYKQATAQDYPLPSFLMYRISSPRLPFCGLTDIATPIRSPVVFKFYQACEPIAAWINANVGYSFAIIAALSFIFGLLVGRLSAGSEIRYVIPKELGPQWNELLAKKKELEEKKKARREKREQRKGGEKITGEKKSQDATTPSTPNETATSSPRRKRSKPKKPEN</sequence>
<dbReference type="Pfam" id="PF00085">
    <property type="entry name" value="Thioredoxin"/>
    <property type="match status" value="2"/>
</dbReference>
<keyword evidence="7" id="KW-0413">Isomerase</keyword>
<feature type="region of interest" description="Disordered" evidence="3">
    <location>
        <begin position="373"/>
        <end position="427"/>
    </location>
</feature>
<evidence type="ECO:0000259" key="6">
    <source>
        <dbReference type="PROSITE" id="PS51352"/>
    </source>
</evidence>
<accession>L8GE28</accession>
<dbReference type="PANTHER" id="PTHR45672">
    <property type="entry name" value="PROTEIN DISULFIDE-ISOMERASE C17H9.14C-RELATED"/>
    <property type="match status" value="1"/>
</dbReference>
<evidence type="ECO:0000256" key="2">
    <source>
        <dbReference type="ARBA" id="ARBA00022729"/>
    </source>
</evidence>
<keyword evidence="4" id="KW-0472">Membrane</keyword>
<dbReference type="STRING" id="1257118.L8GE28"/>
<dbReference type="VEuPathDB" id="AmoebaDB:ACA1_189420"/>
<dbReference type="PROSITE" id="PS00194">
    <property type="entry name" value="THIOREDOXIN_1"/>
    <property type="match status" value="2"/>
</dbReference>
<feature type="transmembrane region" description="Helical" evidence="4">
    <location>
        <begin position="323"/>
        <end position="342"/>
    </location>
</feature>
<dbReference type="InterPro" id="IPR013766">
    <property type="entry name" value="Thioredoxin_domain"/>
</dbReference>
<dbReference type="Gene3D" id="3.40.30.10">
    <property type="entry name" value="Glutaredoxin"/>
    <property type="match status" value="2"/>
</dbReference>
<dbReference type="PROSITE" id="PS51352">
    <property type="entry name" value="THIOREDOXIN_2"/>
    <property type="match status" value="2"/>
</dbReference>
<dbReference type="GO" id="GO:0003756">
    <property type="term" value="F:protein disulfide isomerase activity"/>
    <property type="evidence" value="ECO:0007669"/>
    <property type="project" value="TreeGrafter"/>
</dbReference>
<feature type="compositionally biased region" description="Polar residues" evidence="3">
    <location>
        <begin position="400"/>
        <end position="412"/>
    </location>
</feature>
<dbReference type="PRINTS" id="PR00421">
    <property type="entry name" value="THIOREDOXIN"/>
</dbReference>
<dbReference type="AlphaFoldDB" id="L8GE28"/>
<dbReference type="InterPro" id="IPR017937">
    <property type="entry name" value="Thioredoxin_CS"/>
</dbReference>
<evidence type="ECO:0000313" key="8">
    <source>
        <dbReference type="Proteomes" id="UP000011083"/>
    </source>
</evidence>
<feature type="domain" description="Thioredoxin" evidence="6">
    <location>
        <begin position="136"/>
        <end position="266"/>
    </location>
</feature>
<dbReference type="InterPro" id="IPR036249">
    <property type="entry name" value="Thioredoxin-like_sf"/>
</dbReference>
<keyword evidence="4" id="KW-1133">Transmembrane helix</keyword>
<gene>
    <name evidence="7" type="ORF">ACA1_189420</name>
</gene>
<dbReference type="InterPro" id="IPR051063">
    <property type="entry name" value="PDI"/>
</dbReference>
<protein>
    <submittedName>
        <fullName evidence="7">Protein disulfideisomerase domain containing protein</fullName>
    </submittedName>
</protein>
<keyword evidence="8" id="KW-1185">Reference proteome</keyword>
<dbReference type="GeneID" id="14911779"/>
<evidence type="ECO:0000256" key="3">
    <source>
        <dbReference type="SAM" id="MobiDB-lite"/>
    </source>
</evidence>
<dbReference type="Proteomes" id="UP000011083">
    <property type="component" value="Unassembled WGS sequence"/>
</dbReference>
<organism evidence="7 8">
    <name type="scientific">Acanthamoeba castellanii (strain ATCC 30010 / Neff)</name>
    <dbReference type="NCBI Taxonomy" id="1257118"/>
    <lineage>
        <taxon>Eukaryota</taxon>
        <taxon>Amoebozoa</taxon>
        <taxon>Discosea</taxon>
        <taxon>Longamoebia</taxon>
        <taxon>Centramoebida</taxon>
        <taxon>Acanthamoebidae</taxon>
        <taxon>Acanthamoeba</taxon>
    </lineage>
</organism>
<comment type="similarity">
    <text evidence="1">Belongs to the protein disulfide isomerase family.</text>
</comment>
<dbReference type="CDD" id="cd02961">
    <property type="entry name" value="PDI_a_family"/>
    <property type="match status" value="2"/>
</dbReference>
<dbReference type="GO" id="GO:0005783">
    <property type="term" value="C:endoplasmic reticulum"/>
    <property type="evidence" value="ECO:0007669"/>
    <property type="project" value="TreeGrafter"/>
</dbReference>
<name>L8GE28_ACACF</name>
<keyword evidence="2 5" id="KW-0732">Signal</keyword>